<dbReference type="Proteomes" id="UP001066276">
    <property type="component" value="Chromosome 6"/>
</dbReference>
<comment type="caution">
    <text evidence="2">The sequence shown here is derived from an EMBL/GenBank/DDBJ whole genome shotgun (WGS) entry which is preliminary data.</text>
</comment>
<name>A0AAV7Q8K4_PLEWA</name>
<feature type="region of interest" description="Disordered" evidence="1">
    <location>
        <begin position="125"/>
        <end position="172"/>
    </location>
</feature>
<feature type="compositionally biased region" description="Low complexity" evidence="1">
    <location>
        <begin position="151"/>
        <end position="172"/>
    </location>
</feature>
<protein>
    <submittedName>
        <fullName evidence="2">Uncharacterized protein</fullName>
    </submittedName>
</protein>
<evidence type="ECO:0000313" key="3">
    <source>
        <dbReference type="Proteomes" id="UP001066276"/>
    </source>
</evidence>
<keyword evidence="3" id="KW-1185">Reference proteome</keyword>
<sequence>MAKDLPQEVRKSFGALFLDAQAAAQQIIQSGLDTTDSIARAMGTSVAMRRHAWLRSSGFSSDVQSTLMDLPFDGEKLFGDKADSALERFKDCRATAKSLGLQAPSATLYRPFRRFQGFARGSAFRRSQSYAQQPANPPYRAFRGRGRGRARGPAQQLSSSSSSSGGQQQKQA</sequence>
<evidence type="ECO:0000256" key="1">
    <source>
        <dbReference type="SAM" id="MobiDB-lite"/>
    </source>
</evidence>
<dbReference type="AlphaFoldDB" id="A0AAV7Q8K4"/>
<proteinExistence type="predicted"/>
<accession>A0AAV7Q8K4</accession>
<reference evidence="2" key="1">
    <citation type="journal article" date="2022" name="bioRxiv">
        <title>Sequencing and chromosome-scale assembly of the giantPleurodeles waltlgenome.</title>
        <authorList>
            <person name="Brown T."/>
            <person name="Elewa A."/>
            <person name="Iarovenko S."/>
            <person name="Subramanian E."/>
            <person name="Araus A.J."/>
            <person name="Petzold A."/>
            <person name="Susuki M."/>
            <person name="Suzuki K.-i.T."/>
            <person name="Hayashi T."/>
            <person name="Toyoda A."/>
            <person name="Oliveira C."/>
            <person name="Osipova E."/>
            <person name="Leigh N.D."/>
            <person name="Simon A."/>
            <person name="Yun M.H."/>
        </authorList>
    </citation>
    <scope>NUCLEOTIDE SEQUENCE</scope>
    <source>
        <strain evidence="2">20211129_DDA</strain>
        <tissue evidence="2">Liver</tissue>
    </source>
</reference>
<dbReference type="Gene3D" id="1.10.287.3160">
    <property type="match status" value="1"/>
</dbReference>
<dbReference type="EMBL" id="JANPWB010000010">
    <property type="protein sequence ID" value="KAJ1135527.1"/>
    <property type="molecule type" value="Genomic_DNA"/>
</dbReference>
<evidence type="ECO:0000313" key="2">
    <source>
        <dbReference type="EMBL" id="KAJ1135527.1"/>
    </source>
</evidence>
<organism evidence="2 3">
    <name type="scientific">Pleurodeles waltl</name>
    <name type="common">Iberian ribbed newt</name>
    <dbReference type="NCBI Taxonomy" id="8319"/>
    <lineage>
        <taxon>Eukaryota</taxon>
        <taxon>Metazoa</taxon>
        <taxon>Chordata</taxon>
        <taxon>Craniata</taxon>
        <taxon>Vertebrata</taxon>
        <taxon>Euteleostomi</taxon>
        <taxon>Amphibia</taxon>
        <taxon>Batrachia</taxon>
        <taxon>Caudata</taxon>
        <taxon>Salamandroidea</taxon>
        <taxon>Salamandridae</taxon>
        <taxon>Pleurodelinae</taxon>
        <taxon>Pleurodeles</taxon>
    </lineage>
</organism>
<feature type="compositionally biased region" description="Polar residues" evidence="1">
    <location>
        <begin position="125"/>
        <end position="134"/>
    </location>
</feature>
<gene>
    <name evidence="2" type="ORF">NDU88_001966</name>
</gene>